<dbReference type="Proteomes" id="UP000095285">
    <property type="component" value="Unassembled WGS sequence"/>
</dbReference>
<reference evidence="4" key="1">
    <citation type="submission" date="2012-04" db="EMBL/GenBank/DDBJ databases">
        <title>The Genome Sequence of Loa loa.</title>
        <authorList>
            <consortium name="The Broad Institute Genome Sequencing Platform"/>
            <consortium name="Broad Institute Genome Sequencing Center for Infectious Disease"/>
            <person name="Nutman T.B."/>
            <person name="Fink D.L."/>
            <person name="Russ C."/>
            <person name="Young S."/>
            <person name="Zeng Q."/>
            <person name="Gargeya S."/>
            <person name="Alvarado L."/>
            <person name="Berlin A."/>
            <person name="Chapman S.B."/>
            <person name="Chen Z."/>
            <person name="Freedman E."/>
            <person name="Gellesch M."/>
            <person name="Goldberg J."/>
            <person name="Griggs A."/>
            <person name="Gujja S."/>
            <person name="Heilman E.R."/>
            <person name="Heiman D."/>
            <person name="Howarth C."/>
            <person name="Mehta T."/>
            <person name="Neiman D."/>
            <person name="Pearson M."/>
            <person name="Roberts A."/>
            <person name="Saif S."/>
            <person name="Shea T."/>
            <person name="Shenoy N."/>
            <person name="Sisk P."/>
            <person name="Stolte C."/>
            <person name="Sykes S."/>
            <person name="White J."/>
            <person name="Yandava C."/>
            <person name="Haas B."/>
            <person name="Henn M.R."/>
            <person name="Nusbaum C."/>
            <person name="Birren B."/>
        </authorList>
    </citation>
    <scope>NUCLEOTIDE SEQUENCE [LARGE SCALE GENOMIC DNA]</scope>
</reference>
<feature type="domain" description="AB hydrolase-1" evidence="3">
    <location>
        <begin position="3"/>
        <end position="216"/>
    </location>
</feature>
<protein>
    <submittedName>
        <fullName evidence="5">AB hydrolase-1 domain-containing protein</fullName>
    </submittedName>
</protein>
<proteinExistence type="predicted"/>
<dbReference type="STRING" id="7209.A0A1I7VST2"/>
<name>A0A1I7VST2_LOALO</name>
<dbReference type="Gene3D" id="3.40.50.1820">
    <property type="entry name" value="alpha/beta hydrolase"/>
    <property type="match status" value="1"/>
</dbReference>
<dbReference type="AlphaFoldDB" id="A0A1I7VST2"/>
<evidence type="ECO:0000256" key="2">
    <source>
        <dbReference type="ARBA" id="ARBA00023098"/>
    </source>
</evidence>
<keyword evidence="4" id="KW-1185">Reference proteome</keyword>
<dbReference type="WBParaSite" id="EN70_5891">
    <property type="protein sequence ID" value="EN70_5891"/>
    <property type="gene ID" value="EN70_5891"/>
</dbReference>
<accession>A0A1I7VST2</accession>
<evidence type="ECO:0000256" key="1">
    <source>
        <dbReference type="ARBA" id="ARBA00022963"/>
    </source>
</evidence>
<keyword evidence="2" id="KW-0443">Lipid metabolism</keyword>
<reference evidence="5" key="2">
    <citation type="submission" date="2016-11" db="UniProtKB">
        <authorList>
            <consortium name="WormBaseParasite"/>
        </authorList>
    </citation>
    <scope>IDENTIFICATION</scope>
</reference>
<dbReference type="GO" id="GO:0016042">
    <property type="term" value="P:lipid catabolic process"/>
    <property type="evidence" value="ECO:0007669"/>
    <property type="project" value="UniProtKB-KW"/>
</dbReference>
<dbReference type="InterPro" id="IPR029058">
    <property type="entry name" value="AB_hydrolase_fold"/>
</dbReference>
<dbReference type="InterPro" id="IPR000073">
    <property type="entry name" value="AB_hydrolase_1"/>
</dbReference>
<dbReference type="PANTHER" id="PTHR11005">
    <property type="entry name" value="LYSOSOMAL ACID LIPASE-RELATED"/>
    <property type="match status" value="1"/>
</dbReference>
<evidence type="ECO:0000259" key="3">
    <source>
        <dbReference type="Pfam" id="PF00561"/>
    </source>
</evidence>
<evidence type="ECO:0000313" key="4">
    <source>
        <dbReference type="Proteomes" id="UP000095285"/>
    </source>
</evidence>
<sequence length="236" mass="27293">MAMYDLDAMFDLILRETRQKSLYYMGFSQGTTIMFAKLSRNPEFASKIRKFFALGPVGTVAHVKGLFRILATKFFFNDKLMRLVFGDKFFAFDYKLAKLTSMLICDKPFLNPLCRDVLFQIAGPESNQFNESRVSVYIGGQGGTSVMNMIHWIQMDSPPIYNLSLVNVPIYLFSGMNDWLANPVDIQESLLSMLPNKSIKRRKQFNDYNHLDFIWGLRAADEIYRPIISIIKMQKE</sequence>
<dbReference type="Pfam" id="PF00561">
    <property type="entry name" value="Abhydrolase_1"/>
    <property type="match status" value="1"/>
</dbReference>
<organism evidence="4 5">
    <name type="scientific">Loa loa</name>
    <name type="common">Eye worm</name>
    <name type="synonym">Filaria loa</name>
    <dbReference type="NCBI Taxonomy" id="7209"/>
    <lineage>
        <taxon>Eukaryota</taxon>
        <taxon>Metazoa</taxon>
        <taxon>Ecdysozoa</taxon>
        <taxon>Nematoda</taxon>
        <taxon>Chromadorea</taxon>
        <taxon>Rhabditida</taxon>
        <taxon>Spirurina</taxon>
        <taxon>Spiruromorpha</taxon>
        <taxon>Filarioidea</taxon>
        <taxon>Onchocercidae</taxon>
        <taxon>Loa</taxon>
    </lineage>
</organism>
<dbReference type="SUPFAM" id="SSF53474">
    <property type="entry name" value="alpha/beta-Hydrolases"/>
    <property type="match status" value="1"/>
</dbReference>
<evidence type="ECO:0000313" key="5">
    <source>
        <dbReference type="WBParaSite" id="EN70_5891"/>
    </source>
</evidence>
<keyword evidence="1" id="KW-0442">Lipid degradation</keyword>